<dbReference type="AlphaFoldDB" id="A0A1Y2IAS6"/>
<organism evidence="1 2">
    <name type="scientific">Trametes coccinea (strain BRFM310)</name>
    <name type="common">Pycnoporus coccineus</name>
    <dbReference type="NCBI Taxonomy" id="1353009"/>
    <lineage>
        <taxon>Eukaryota</taxon>
        <taxon>Fungi</taxon>
        <taxon>Dikarya</taxon>
        <taxon>Basidiomycota</taxon>
        <taxon>Agaricomycotina</taxon>
        <taxon>Agaricomycetes</taxon>
        <taxon>Polyporales</taxon>
        <taxon>Polyporaceae</taxon>
        <taxon>Trametes</taxon>
    </lineage>
</organism>
<keyword evidence="2" id="KW-1185">Reference proteome</keyword>
<evidence type="ECO:0000313" key="1">
    <source>
        <dbReference type="EMBL" id="OSC98196.1"/>
    </source>
</evidence>
<name>A0A1Y2IAS6_TRAC3</name>
<dbReference type="Proteomes" id="UP000193067">
    <property type="component" value="Unassembled WGS sequence"/>
</dbReference>
<evidence type="ECO:0000313" key="2">
    <source>
        <dbReference type="Proteomes" id="UP000193067"/>
    </source>
</evidence>
<accession>A0A1Y2IAS6</accession>
<dbReference type="EMBL" id="KZ084141">
    <property type="protein sequence ID" value="OSC98196.1"/>
    <property type="molecule type" value="Genomic_DNA"/>
</dbReference>
<gene>
    <name evidence="1" type="ORF">PYCCODRAFT_1025595</name>
</gene>
<proteinExistence type="predicted"/>
<reference evidence="1 2" key="1">
    <citation type="journal article" date="2015" name="Biotechnol. Biofuels">
        <title>Enhanced degradation of softwood versus hardwood by the white-rot fungus Pycnoporus coccineus.</title>
        <authorList>
            <person name="Couturier M."/>
            <person name="Navarro D."/>
            <person name="Chevret D."/>
            <person name="Henrissat B."/>
            <person name="Piumi F."/>
            <person name="Ruiz-Duenas F.J."/>
            <person name="Martinez A.T."/>
            <person name="Grigoriev I.V."/>
            <person name="Riley R."/>
            <person name="Lipzen A."/>
            <person name="Berrin J.G."/>
            <person name="Master E.R."/>
            <person name="Rosso M.N."/>
        </authorList>
    </citation>
    <scope>NUCLEOTIDE SEQUENCE [LARGE SCALE GENOMIC DNA]</scope>
    <source>
        <strain evidence="1 2">BRFM310</strain>
    </source>
</reference>
<sequence length="75" mass="8728">MVTRWTCACTRTRMHLSFMCLQRKPTSWTSTRHSRRMQVTMGVANPSYPASGATSCRLRAWQHELGHMPRLRSAY</sequence>
<protein>
    <submittedName>
        <fullName evidence="1">Uncharacterized protein</fullName>
    </submittedName>
</protein>